<organism evidence="1 2">
    <name type="scientific">Racocetra persica</name>
    <dbReference type="NCBI Taxonomy" id="160502"/>
    <lineage>
        <taxon>Eukaryota</taxon>
        <taxon>Fungi</taxon>
        <taxon>Fungi incertae sedis</taxon>
        <taxon>Mucoromycota</taxon>
        <taxon>Glomeromycotina</taxon>
        <taxon>Glomeromycetes</taxon>
        <taxon>Diversisporales</taxon>
        <taxon>Gigasporaceae</taxon>
        <taxon>Racocetra</taxon>
    </lineage>
</organism>
<sequence>MTSNSAVYIKDTKSNIIVIAPDFPDFENTEYFNIKYILRNILCDFQ</sequence>
<evidence type="ECO:0000313" key="1">
    <source>
        <dbReference type="EMBL" id="CAG8747440.1"/>
    </source>
</evidence>
<dbReference type="Proteomes" id="UP000789920">
    <property type="component" value="Unassembled WGS sequence"/>
</dbReference>
<reference evidence="1" key="1">
    <citation type="submission" date="2021-06" db="EMBL/GenBank/DDBJ databases">
        <authorList>
            <person name="Kallberg Y."/>
            <person name="Tangrot J."/>
            <person name="Rosling A."/>
        </authorList>
    </citation>
    <scope>NUCLEOTIDE SEQUENCE</scope>
    <source>
        <strain evidence="1">MA461A</strain>
    </source>
</reference>
<evidence type="ECO:0000313" key="2">
    <source>
        <dbReference type="Proteomes" id="UP000789920"/>
    </source>
</evidence>
<proteinExistence type="predicted"/>
<name>A0ACA9QJX5_9GLOM</name>
<keyword evidence="2" id="KW-1185">Reference proteome</keyword>
<feature type="non-terminal residue" evidence="1">
    <location>
        <position position="46"/>
    </location>
</feature>
<dbReference type="EMBL" id="CAJVQC010031075">
    <property type="protein sequence ID" value="CAG8747440.1"/>
    <property type="molecule type" value="Genomic_DNA"/>
</dbReference>
<accession>A0ACA9QJX5</accession>
<comment type="caution">
    <text evidence="1">The sequence shown here is derived from an EMBL/GenBank/DDBJ whole genome shotgun (WGS) entry which is preliminary data.</text>
</comment>
<protein>
    <submittedName>
        <fullName evidence="1">34177_t:CDS:1</fullName>
    </submittedName>
</protein>
<gene>
    <name evidence="1" type="ORF">RPERSI_LOCUS13817</name>
</gene>